<proteinExistence type="predicted"/>
<evidence type="ECO:0000313" key="2">
    <source>
        <dbReference type="Proteomes" id="UP001232148"/>
    </source>
</evidence>
<accession>A0AAD9M3F0</accession>
<dbReference type="EMBL" id="MU842838">
    <property type="protein sequence ID" value="KAK2031679.1"/>
    <property type="molecule type" value="Genomic_DNA"/>
</dbReference>
<evidence type="ECO:0000313" key="1">
    <source>
        <dbReference type="EMBL" id="KAK2031679.1"/>
    </source>
</evidence>
<reference evidence="1" key="1">
    <citation type="submission" date="2021-06" db="EMBL/GenBank/DDBJ databases">
        <title>Comparative genomics, transcriptomics and evolutionary studies reveal genomic signatures of adaptation to plant cell wall in hemibiotrophic fungi.</title>
        <authorList>
            <consortium name="DOE Joint Genome Institute"/>
            <person name="Baroncelli R."/>
            <person name="Diaz J.F."/>
            <person name="Benocci T."/>
            <person name="Peng M."/>
            <person name="Battaglia E."/>
            <person name="Haridas S."/>
            <person name="Andreopoulos W."/>
            <person name="Labutti K."/>
            <person name="Pangilinan J."/>
            <person name="Floch G.L."/>
            <person name="Makela M.R."/>
            <person name="Henrissat B."/>
            <person name="Grigoriev I.V."/>
            <person name="Crouch J.A."/>
            <person name="De Vries R.P."/>
            <person name="Sukno S.A."/>
            <person name="Thon M.R."/>
        </authorList>
    </citation>
    <scope>NUCLEOTIDE SEQUENCE</scope>
    <source>
        <strain evidence="1">MAFF235873</strain>
    </source>
</reference>
<gene>
    <name evidence="1" type="ORF">LX32DRAFT_262901</name>
</gene>
<dbReference type="Proteomes" id="UP001232148">
    <property type="component" value="Unassembled WGS sequence"/>
</dbReference>
<keyword evidence="2" id="KW-1185">Reference proteome</keyword>
<name>A0AAD9M3F0_9PEZI</name>
<comment type="caution">
    <text evidence="1">The sequence shown here is derived from an EMBL/GenBank/DDBJ whole genome shotgun (WGS) entry which is preliminary data.</text>
</comment>
<organism evidence="1 2">
    <name type="scientific">Colletotrichum zoysiae</name>
    <dbReference type="NCBI Taxonomy" id="1216348"/>
    <lineage>
        <taxon>Eukaryota</taxon>
        <taxon>Fungi</taxon>
        <taxon>Dikarya</taxon>
        <taxon>Ascomycota</taxon>
        <taxon>Pezizomycotina</taxon>
        <taxon>Sordariomycetes</taxon>
        <taxon>Hypocreomycetidae</taxon>
        <taxon>Glomerellales</taxon>
        <taxon>Glomerellaceae</taxon>
        <taxon>Colletotrichum</taxon>
        <taxon>Colletotrichum graminicola species complex</taxon>
    </lineage>
</organism>
<sequence>MSNKRQHLILGCAETVLQWMLILSSQTLFLGAGDIGCFRHLDSLSTTYAGNLAERSKAPDSRDEVPPYDLPHSGGVFWSRKRREFESHSCHRYFFLLQACVAASGFLGERENACLLWSACRARRWTNDKRLLVGCCCWLRSFLILFNLVSGHGCSHFVSRRAAARQSNHAVTSETAAPAAKDGVAKSI</sequence>
<dbReference type="AlphaFoldDB" id="A0AAD9M3F0"/>
<protein>
    <submittedName>
        <fullName evidence="1">Uncharacterized protein</fullName>
    </submittedName>
</protein>